<keyword evidence="5 9" id="KW-0812">Transmembrane</keyword>
<evidence type="ECO:0000256" key="8">
    <source>
        <dbReference type="SAM" id="MobiDB-lite"/>
    </source>
</evidence>
<reference evidence="10 11" key="1">
    <citation type="journal article" date="2016" name="DNA Res.">
        <title>The draft genome of MD-2 pineapple using hybrid error correction of long reads.</title>
        <authorList>
            <person name="Redwan R.M."/>
            <person name="Saidin A."/>
            <person name="Kumar S.V."/>
        </authorList>
    </citation>
    <scope>NUCLEOTIDE SEQUENCE [LARGE SCALE GENOMIC DNA]</scope>
    <source>
        <strain evidence="11">cv. MD2</strain>
        <tissue evidence="10">Leaf</tissue>
    </source>
</reference>
<feature type="transmembrane region" description="Helical" evidence="9">
    <location>
        <begin position="128"/>
        <end position="148"/>
    </location>
</feature>
<dbReference type="Proteomes" id="UP000092600">
    <property type="component" value="Unassembled WGS sequence"/>
</dbReference>
<dbReference type="EMBL" id="LSRQ01000021">
    <property type="protein sequence ID" value="OAY85992.1"/>
    <property type="molecule type" value="Genomic_DNA"/>
</dbReference>
<gene>
    <name evidence="10" type="ORF">ACMD2_12153</name>
</gene>
<dbReference type="STRING" id="4615.A0A199W946"/>
<dbReference type="PANTHER" id="PTHR32195">
    <property type="entry name" value="OS07G0662800 PROTEIN"/>
    <property type="match status" value="1"/>
</dbReference>
<keyword evidence="3" id="KW-1003">Cell membrane</keyword>
<keyword evidence="7 9" id="KW-0472">Membrane</keyword>
<organism evidence="10 11">
    <name type="scientific">Ananas comosus</name>
    <name type="common">Pineapple</name>
    <name type="synonym">Ananas ananas</name>
    <dbReference type="NCBI Taxonomy" id="4615"/>
    <lineage>
        <taxon>Eukaryota</taxon>
        <taxon>Viridiplantae</taxon>
        <taxon>Streptophyta</taxon>
        <taxon>Embryophyta</taxon>
        <taxon>Tracheophyta</taxon>
        <taxon>Spermatophyta</taxon>
        <taxon>Magnoliopsida</taxon>
        <taxon>Liliopsida</taxon>
        <taxon>Poales</taxon>
        <taxon>Bromeliaceae</taxon>
        <taxon>Bromelioideae</taxon>
        <taxon>Ananas</taxon>
    </lineage>
</organism>
<dbReference type="AlphaFoldDB" id="A0A199W946"/>
<evidence type="ECO:0000256" key="6">
    <source>
        <dbReference type="ARBA" id="ARBA00022989"/>
    </source>
</evidence>
<feature type="region of interest" description="Disordered" evidence="8">
    <location>
        <begin position="1"/>
        <end position="37"/>
    </location>
</feature>
<evidence type="ECO:0000256" key="4">
    <source>
        <dbReference type="ARBA" id="ARBA00022519"/>
    </source>
</evidence>
<dbReference type="GO" id="GO:0005886">
    <property type="term" value="C:plasma membrane"/>
    <property type="evidence" value="ECO:0007669"/>
    <property type="project" value="UniProtKB-SubCell"/>
</dbReference>
<feature type="transmembrane region" description="Helical" evidence="9">
    <location>
        <begin position="187"/>
        <end position="212"/>
    </location>
</feature>
<dbReference type="Pfam" id="PF03222">
    <property type="entry name" value="Trp_Tyr_perm"/>
    <property type="match status" value="2"/>
</dbReference>
<evidence type="ECO:0000256" key="2">
    <source>
        <dbReference type="ARBA" id="ARBA00022448"/>
    </source>
</evidence>
<comment type="caution">
    <text evidence="10">The sequence shown here is derived from an EMBL/GenBank/DDBJ whole genome shotgun (WGS) entry which is preliminary data.</text>
</comment>
<evidence type="ECO:0000256" key="3">
    <source>
        <dbReference type="ARBA" id="ARBA00022475"/>
    </source>
</evidence>
<feature type="non-terminal residue" evidence="10">
    <location>
        <position position="403"/>
    </location>
</feature>
<evidence type="ECO:0000313" key="10">
    <source>
        <dbReference type="EMBL" id="OAY85992.1"/>
    </source>
</evidence>
<evidence type="ECO:0000256" key="9">
    <source>
        <dbReference type="SAM" id="Phobius"/>
    </source>
</evidence>
<dbReference type="InterPro" id="IPR018227">
    <property type="entry name" value="Amino_acid_transport_2"/>
</dbReference>
<evidence type="ECO:0000256" key="7">
    <source>
        <dbReference type="ARBA" id="ARBA00023136"/>
    </source>
</evidence>
<dbReference type="GO" id="GO:0003333">
    <property type="term" value="P:amino acid transmembrane transport"/>
    <property type="evidence" value="ECO:0007669"/>
    <property type="project" value="InterPro"/>
</dbReference>
<evidence type="ECO:0000313" key="11">
    <source>
        <dbReference type="Proteomes" id="UP000092600"/>
    </source>
</evidence>
<sequence>MSFNANAHRGLAATTHRRVITTESEGSSEEAPKVSVGPKKTWKRGTIVALLLAEINISLWKKRENDEREIGEDLEVISLRTMAQETLGEFGGNLATVTYEFLAYTSIVAYASKSGEVLSHLINLPESISGNFFTLFVALLIVAGGTHITDRVNQWLTFSMLATAIASGSSGGANLQTISNWNKVPPTIPVIIFSLLSIMLGSIVPLLSLLVWDDIALSLSNFDGSDPLDMLKMQYELQIKIEVTSMIGTLLGVSQFFIEQLINLFSAPPILSPGKIKDDSIDGAVEVKDTHYNAKKLMDNNKLSIVASTIVILPTMLISTVVPNAFSLATDIAGGYCMMILYGILPPMMAWLMHFRMYDTAPQEAKDSTDENKKVVLSSTKTVLIGMGLFSIVITMEQFLQDL</sequence>
<name>A0A199W946_ANACO</name>
<accession>A0A199W946</accession>
<feature type="transmembrane region" description="Helical" evidence="9">
    <location>
        <begin position="303"/>
        <end position="326"/>
    </location>
</feature>
<evidence type="ECO:0000256" key="5">
    <source>
        <dbReference type="ARBA" id="ARBA00022692"/>
    </source>
</evidence>
<dbReference type="PANTHER" id="PTHR32195:SF24">
    <property type="entry name" value="TRYPTOPHAN OR TYROSINE TRANSPORTER PROTEIN"/>
    <property type="match status" value="1"/>
</dbReference>
<feature type="transmembrane region" description="Helical" evidence="9">
    <location>
        <begin position="155"/>
        <end position="175"/>
    </location>
</feature>
<keyword evidence="6 9" id="KW-1133">Transmembrane helix</keyword>
<comment type="subcellular location">
    <subcellularLocation>
        <location evidence="1">Cell inner membrane</location>
        <topology evidence="1">Multi-pass membrane protein</topology>
    </subcellularLocation>
</comment>
<feature type="transmembrane region" description="Helical" evidence="9">
    <location>
        <begin position="332"/>
        <end position="354"/>
    </location>
</feature>
<keyword evidence="4" id="KW-0997">Cell inner membrane</keyword>
<keyword evidence="2" id="KW-0813">Transport</keyword>
<evidence type="ECO:0000256" key="1">
    <source>
        <dbReference type="ARBA" id="ARBA00004429"/>
    </source>
</evidence>
<protein>
    <submittedName>
        <fullName evidence="10">Uncharacterized protein</fullName>
    </submittedName>
</protein>
<feature type="transmembrane region" description="Helical" evidence="9">
    <location>
        <begin position="375"/>
        <end position="396"/>
    </location>
</feature>
<proteinExistence type="predicted"/>